<dbReference type="EMBL" id="DXFD01000052">
    <property type="protein sequence ID" value="HIX46709.1"/>
    <property type="molecule type" value="Genomic_DNA"/>
</dbReference>
<dbReference type="CDD" id="cd09604">
    <property type="entry name" value="M1_APN_like"/>
    <property type="match status" value="1"/>
</dbReference>
<dbReference type="GO" id="GO:0008270">
    <property type="term" value="F:zinc ion binding"/>
    <property type="evidence" value="ECO:0007669"/>
    <property type="project" value="InterPro"/>
</dbReference>
<dbReference type="AlphaFoldDB" id="A0A9D1VTJ6"/>
<evidence type="ECO:0000259" key="4">
    <source>
        <dbReference type="Pfam" id="PF01433"/>
    </source>
</evidence>
<dbReference type="PANTHER" id="PTHR45726">
    <property type="entry name" value="LEUKOTRIENE A-4 HYDROLASE"/>
    <property type="match status" value="1"/>
</dbReference>
<comment type="cofactor">
    <cofactor evidence="2">
        <name>Zn(2+)</name>
        <dbReference type="ChEBI" id="CHEBI:29105"/>
    </cofactor>
    <text evidence="2">Binds 1 zinc ion per subunit.</text>
</comment>
<dbReference type="SUPFAM" id="SSF55486">
    <property type="entry name" value="Metalloproteases ('zincins'), catalytic domain"/>
    <property type="match status" value="1"/>
</dbReference>
<feature type="chain" id="PRO_5039374396" evidence="3">
    <location>
        <begin position="22"/>
        <end position="480"/>
    </location>
</feature>
<accession>A0A9D1VTJ6</accession>
<protein>
    <submittedName>
        <fullName evidence="5">M1 family metallopeptidase</fullName>
    </submittedName>
</protein>
<keyword evidence="2" id="KW-0862">Zinc</keyword>
<proteinExistence type="predicted"/>
<feature type="signal peptide" evidence="3">
    <location>
        <begin position="1"/>
        <end position="21"/>
    </location>
</feature>
<reference evidence="5" key="2">
    <citation type="submission" date="2021-04" db="EMBL/GenBank/DDBJ databases">
        <authorList>
            <person name="Gilroy R."/>
        </authorList>
    </citation>
    <scope>NUCLEOTIDE SEQUENCE</scope>
    <source>
        <strain evidence="5">26628</strain>
    </source>
</reference>
<reference evidence="5" key="1">
    <citation type="journal article" date="2021" name="PeerJ">
        <title>Extensive microbial diversity within the chicken gut microbiome revealed by metagenomics and culture.</title>
        <authorList>
            <person name="Gilroy R."/>
            <person name="Ravi A."/>
            <person name="Getino M."/>
            <person name="Pursley I."/>
            <person name="Horton D.L."/>
            <person name="Alikhan N.F."/>
            <person name="Baker D."/>
            <person name="Gharbi K."/>
            <person name="Hall N."/>
            <person name="Watson M."/>
            <person name="Adriaenssens E.M."/>
            <person name="Foster-Nyarko E."/>
            <person name="Jarju S."/>
            <person name="Secka A."/>
            <person name="Antonio M."/>
            <person name="Oren A."/>
            <person name="Chaudhuri R.R."/>
            <person name="La Ragione R."/>
            <person name="Hildebrand F."/>
            <person name="Pallen M.J."/>
        </authorList>
    </citation>
    <scope>NUCLEOTIDE SEQUENCE</scope>
    <source>
        <strain evidence="5">26628</strain>
    </source>
</reference>
<organism evidence="5 6">
    <name type="scientific">Candidatus Borkfalkia faecigallinarum</name>
    <dbReference type="NCBI Taxonomy" id="2838509"/>
    <lineage>
        <taxon>Bacteria</taxon>
        <taxon>Bacillati</taxon>
        <taxon>Bacillota</taxon>
        <taxon>Clostridia</taxon>
        <taxon>Christensenellales</taxon>
        <taxon>Christensenellaceae</taxon>
        <taxon>Candidatus Borkfalkia</taxon>
    </lineage>
</organism>
<evidence type="ECO:0000313" key="5">
    <source>
        <dbReference type="EMBL" id="HIX46709.1"/>
    </source>
</evidence>
<dbReference type="GO" id="GO:0008237">
    <property type="term" value="F:metallopeptidase activity"/>
    <property type="evidence" value="ECO:0007669"/>
    <property type="project" value="InterPro"/>
</dbReference>
<gene>
    <name evidence="5" type="ORF">H9737_03350</name>
</gene>
<keyword evidence="2" id="KW-0479">Metal-binding</keyword>
<feature type="binding site" evidence="2">
    <location>
        <position position="330"/>
    </location>
    <ligand>
        <name>Zn(2+)</name>
        <dbReference type="ChEBI" id="CHEBI:29105"/>
        <note>catalytic</note>
    </ligand>
</feature>
<feature type="binding site" evidence="2">
    <location>
        <position position="326"/>
    </location>
    <ligand>
        <name>Zn(2+)</name>
        <dbReference type="ChEBI" id="CHEBI:29105"/>
        <note>catalytic</note>
    </ligand>
</feature>
<comment type="caution">
    <text evidence="5">The sequence shown here is derived from an EMBL/GenBank/DDBJ whole genome shotgun (WGS) entry which is preliminary data.</text>
</comment>
<keyword evidence="3" id="KW-0732">Signal</keyword>
<evidence type="ECO:0000313" key="6">
    <source>
        <dbReference type="Proteomes" id="UP000824249"/>
    </source>
</evidence>
<dbReference type="PANTHER" id="PTHR45726:SF3">
    <property type="entry name" value="LEUKOTRIENE A-4 HYDROLASE"/>
    <property type="match status" value="1"/>
</dbReference>
<evidence type="ECO:0000256" key="2">
    <source>
        <dbReference type="PIRSR" id="PIRSR634015-3"/>
    </source>
</evidence>
<feature type="binding site" evidence="2">
    <location>
        <position position="349"/>
    </location>
    <ligand>
        <name>Zn(2+)</name>
        <dbReference type="ChEBI" id="CHEBI:29105"/>
        <note>catalytic</note>
    </ligand>
</feature>
<dbReference type="InterPro" id="IPR034015">
    <property type="entry name" value="M1_LTA4H"/>
</dbReference>
<evidence type="ECO:0000256" key="1">
    <source>
        <dbReference type="PIRSR" id="PIRSR634015-1"/>
    </source>
</evidence>
<name>A0A9D1VTJ6_9FIRM</name>
<feature type="active site" description="Proton donor" evidence="1">
    <location>
        <position position="417"/>
    </location>
</feature>
<dbReference type="Proteomes" id="UP000824249">
    <property type="component" value="Unassembled WGS sequence"/>
</dbReference>
<feature type="active site" description="Proton acceptor" evidence="1">
    <location>
        <position position="327"/>
    </location>
</feature>
<dbReference type="Pfam" id="PF01433">
    <property type="entry name" value="Peptidase_M1"/>
    <property type="match status" value="1"/>
</dbReference>
<evidence type="ECO:0000256" key="3">
    <source>
        <dbReference type="SAM" id="SignalP"/>
    </source>
</evidence>
<dbReference type="Gene3D" id="1.10.390.10">
    <property type="entry name" value="Neutral Protease Domain 2"/>
    <property type="match status" value="1"/>
</dbReference>
<dbReference type="InterPro" id="IPR027268">
    <property type="entry name" value="Peptidase_M4/M1_CTD_sf"/>
</dbReference>
<dbReference type="InterPro" id="IPR014782">
    <property type="entry name" value="Peptidase_M1_dom"/>
</dbReference>
<feature type="domain" description="Peptidase M1 membrane alanine aminopeptidase" evidence="4">
    <location>
        <begin position="274"/>
        <end position="465"/>
    </location>
</feature>
<sequence>MRKIVCLTAALLLLFASFPFAGCAAQGEPRDRYVIEAEYADGVLSAAMQCTFTNRADTELTYIDFNLYGNAYRAGAKYSPVSAAYASRAYYDGASEGGTDILSVTPCDRWEVCGEDENVLRVHLRESLFPGDGVTLDIRYRLRLARVEHRTGIARRAVNLGNFYPVLCVYEEGRGFAACVYSSNGDPFYSACADYEVALTLPASYTVAASGEPVSAEESGGKKRCAYRLENARDFALVLGEGFSVLQTEREGVALRYYYYDDADPARTLRLLGECFGFFSARFGKYLYPCYSLVQTGFCYGGMEYPALAFVSDAASGQDALYAAVHETAHQWWYAAVGSDQTREAWMDEGLAEYSTLLFFERAPAWGFTREQIVDGARRALDAYCSVQQQVFGRADTSLSRPLADFPGELAYACLTYDKGLLLFETLREALGERRFFAGLRRYYASFCGKIARPEDLAASFASAGAAGIVRSFADGTAVL</sequence>